<name>A0AAU9WJU4_9CNID</name>
<proteinExistence type="predicted"/>
<feature type="region of interest" description="Disordered" evidence="3">
    <location>
        <begin position="1841"/>
        <end position="1872"/>
    </location>
</feature>
<feature type="region of interest" description="Disordered" evidence="3">
    <location>
        <begin position="166"/>
        <end position="194"/>
    </location>
</feature>
<feature type="domain" description="Protein kinase" evidence="4">
    <location>
        <begin position="1"/>
        <end position="155"/>
    </location>
</feature>
<feature type="region of interest" description="Disordered" evidence="3">
    <location>
        <begin position="624"/>
        <end position="647"/>
    </location>
</feature>
<evidence type="ECO:0000256" key="2">
    <source>
        <dbReference type="ARBA" id="ARBA00022840"/>
    </source>
</evidence>
<reference evidence="5 6" key="1">
    <citation type="submission" date="2022-05" db="EMBL/GenBank/DDBJ databases">
        <authorList>
            <consortium name="Genoscope - CEA"/>
            <person name="William W."/>
        </authorList>
    </citation>
    <scope>NUCLEOTIDE SEQUENCE [LARGE SCALE GENOMIC DNA]</scope>
</reference>
<dbReference type="InterPro" id="IPR000719">
    <property type="entry name" value="Prot_kinase_dom"/>
</dbReference>
<protein>
    <recommendedName>
        <fullName evidence="4">Protein kinase domain-containing protein</fullName>
    </recommendedName>
</protein>
<keyword evidence="2" id="KW-0067">ATP-binding</keyword>
<gene>
    <name evidence="5" type="ORF">PMEA_00006400</name>
</gene>
<dbReference type="Pfam" id="PF07714">
    <property type="entry name" value="PK_Tyr_Ser-Thr"/>
    <property type="match status" value="4"/>
</dbReference>
<dbReference type="PANTHER" id="PTHR24418">
    <property type="entry name" value="TYROSINE-PROTEIN KINASE"/>
    <property type="match status" value="1"/>
</dbReference>
<evidence type="ECO:0000313" key="6">
    <source>
        <dbReference type="Proteomes" id="UP001159428"/>
    </source>
</evidence>
<keyword evidence="1" id="KW-0547">Nucleotide-binding</keyword>
<feature type="region of interest" description="Disordered" evidence="3">
    <location>
        <begin position="1949"/>
        <end position="1979"/>
    </location>
</feature>
<feature type="compositionally biased region" description="Polar residues" evidence="3">
    <location>
        <begin position="1854"/>
        <end position="1867"/>
    </location>
</feature>
<evidence type="ECO:0000313" key="5">
    <source>
        <dbReference type="EMBL" id="CAH3116367.1"/>
    </source>
</evidence>
<feature type="region of interest" description="Disordered" evidence="3">
    <location>
        <begin position="1439"/>
        <end position="1468"/>
    </location>
</feature>
<feature type="domain" description="Protein kinase" evidence="4">
    <location>
        <begin position="1477"/>
        <end position="1764"/>
    </location>
</feature>
<dbReference type="Gene3D" id="1.10.510.10">
    <property type="entry name" value="Transferase(Phosphotransferase) domain 1"/>
    <property type="match status" value="4"/>
</dbReference>
<accession>A0AAU9WJU4</accession>
<keyword evidence="6" id="KW-1185">Reference proteome</keyword>
<feature type="compositionally biased region" description="Polar residues" evidence="3">
    <location>
        <begin position="182"/>
        <end position="194"/>
    </location>
</feature>
<dbReference type="InterPro" id="IPR011009">
    <property type="entry name" value="Kinase-like_dom_sf"/>
</dbReference>
<feature type="domain" description="Protein kinase" evidence="4">
    <location>
        <begin position="180"/>
        <end position="484"/>
    </location>
</feature>
<feature type="compositionally biased region" description="Low complexity" evidence="3">
    <location>
        <begin position="1456"/>
        <end position="1465"/>
    </location>
</feature>
<dbReference type="InterPro" id="IPR050198">
    <property type="entry name" value="Non-receptor_tyrosine_kinases"/>
</dbReference>
<dbReference type="EMBL" id="CALNXJ010000015">
    <property type="protein sequence ID" value="CAH3116367.1"/>
    <property type="molecule type" value="Genomic_DNA"/>
</dbReference>
<feature type="domain" description="Protein kinase" evidence="4">
    <location>
        <begin position="1135"/>
        <end position="1430"/>
    </location>
</feature>
<dbReference type="SUPFAM" id="SSF56112">
    <property type="entry name" value="Protein kinase-like (PK-like)"/>
    <property type="match status" value="4"/>
</dbReference>
<feature type="region of interest" description="Disordered" evidence="3">
    <location>
        <begin position="1898"/>
        <end position="1932"/>
    </location>
</feature>
<dbReference type="GO" id="GO:0004672">
    <property type="term" value="F:protein kinase activity"/>
    <property type="evidence" value="ECO:0007669"/>
    <property type="project" value="InterPro"/>
</dbReference>
<dbReference type="PROSITE" id="PS50011">
    <property type="entry name" value="PROTEIN_KINASE_DOM"/>
    <property type="match status" value="4"/>
</dbReference>
<feature type="compositionally biased region" description="Polar residues" evidence="3">
    <location>
        <begin position="624"/>
        <end position="641"/>
    </location>
</feature>
<comment type="caution">
    <text evidence="5">The sequence shown here is derived from an EMBL/GenBank/DDBJ whole genome shotgun (WGS) entry which is preliminary data.</text>
</comment>
<evidence type="ECO:0000256" key="3">
    <source>
        <dbReference type="SAM" id="MobiDB-lite"/>
    </source>
</evidence>
<evidence type="ECO:0000256" key="1">
    <source>
        <dbReference type="ARBA" id="ARBA00022741"/>
    </source>
</evidence>
<feature type="compositionally biased region" description="Polar residues" evidence="3">
    <location>
        <begin position="1903"/>
        <end position="1913"/>
    </location>
</feature>
<evidence type="ECO:0000259" key="4">
    <source>
        <dbReference type="PROSITE" id="PS50011"/>
    </source>
</evidence>
<organism evidence="5 6">
    <name type="scientific">Pocillopora meandrina</name>
    <dbReference type="NCBI Taxonomy" id="46732"/>
    <lineage>
        <taxon>Eukaryota</taxon>
        <taxon>Metazoa</taxon>
        <taxon>Cnidaria</taxon>
        <taxon>Anthozoa</taxon>
        <taxon>Hexacorallia</taxon>
        <taxon>Scleractinia</taxon>
        <taxon>Astrocoeniina</taxon>
        <taxon>Pocilloporidae</taxon>
        <taxon>Pocillopora</taxon>
    </lineage>
</organism>
<dbReference type="GO" id="GO:0005524">
    <property type="term" value="F:ATP binding"/>
    <property type="evidence" value="ECO:0007669"/>
    <property type="project" value="UniProtKB-KW"/>
</dbReference>
<dbReference type="Proteomes" id="UP001159428">
    <property type="component" value="Unassembled WGS sequence"/>
</dbReference>
<dbReference type="InterPro" id="IPR001245">
    <property type="entry name" value="Ser-Thr/Tyr_kinase_cat_dom"/>
</dbReference>
<sequence length="2429" mass="277657">MAENILVGDGYVAKLSGMHSLGVLQYGINKDGDKSSGYEYILDYDGLKECKGESDETLPVRCKAPETLSRNCYSIPSDVWAFAVFVYETLTLGCRPYKDIQRDEHVVDYVLQNTDEGILPQESCIKDDEYNLMKQCWKRKRGERIGLFELRERFLNMRLKIVSSGEEKPRLDPPTFEKNIESEPQQSQGSTDSLYETIPDYSDIESTSEEQHDYEEVTYEPQGCGTPETPVDLPTNYQQDAIKEKIAGGDKQHLRKLLCLSHSCLLPIRRIEHLDSRSPVVDIISPRLPCGNLKDFVLSRKCQIEDMNTFLCQVSTAFHYLHVNHIVHGDLRAEHVYVVAPNKVQVGRLGRSKSLTISAYETTSTSCVLEAVMPSDSTRWSAPEVIQENRYSHASDVWAFGIFAWELYSAFAAGQQNRDTALPYNNIPADKILDHMKENGPLHQPSGCPHWVYILMHQCWTYEPTQRPPFIAITDCLSRREPMLSWIMALWLNKHEKSEWPVLPVSQPDDAIHVTNSEEHPSREDIEKMCSQGFFTRHKHLYVDSVRQNETDTAEVYEHSRTNSQLPPPQGFLAFRQSVPSNHSDGASNVADEYETNQVSNATETVFEESTSWRIRNVEHTAESVESTDSISSCPTEASEVSNEDRRLENHTDGVACAYSLYGEGHATVLRCFCTAFSILLLGHFLVISEEDRNTSTPQNHEIDESLSYYARNIEEEYCPRNYYQQTNVGDWTPKPINGILIQKGENDFQWSVESFLENPEKFMREMDTSAGSLKEEKEFFILRCILPYLEREMWGKSGANNIDVYRVLAQVSSSQGCGDVAKHSLQQLQHLLYRDSIQSAKQNLLSVEKILRLTIVSQDGAFKEEADSIRLLRLTVYGCILSELIIHQNQTGFSKIDAENNLKQLLEIKNYFSKITLKKKDILRYSIEFIQEAISYLTRPPNKTVGSDLGNYLEECKRYCANSDTPNEELSLLKKVKRSGVKWCELHCIFYYLHGKVHTERPEQINKERRTMKLLRLVLMARLDGGGGNDWRFCLQVASILSEIAMKNATQALRFEASLCLVHLRKDEKARKKPQCRAIVDRFSRGMLFCPDRSIKRLFVPHFFDNQSDQHMLPTELHNQHLVSCYKTHTLEIDNMVTTRPSNETSSCFVSHGVLKRQEVAVKVLAVSKKDLVEEETSTQSEAKKRLRAEAYNLWQLSNLRKHPNIPCLLAYNTTAFPHHIITSYEKYGNLLQIVRGSRERKPLSSATLYKMIIGVTEALLYLHQELNLVHRAVTAENILVGDGYFAKLSGMHSLGVLQHGINKEGDRSSGYEYALDYDGLKEFKGESGETLPVRCKAPETLSRNCYSIPSDVWAFAVFVYETLTLGCRPYKDIQRDENVVDYVLQKTDEGILPQESCIEDDEYNLMKQCWKRKRGERIGLFELKEQFQCMRSKIVSSGEEKPRLDPPSLEMSIESEPQQSQESTDSVLYETVPDYSDIESTSGTIYEEQYDYAEDTYEPQGYGTPETLVDLPTNYQQDAIKEKIAGGDKQHLRRLLCLSNSFLVPISRIEHLDSRSPIVDIISPRLPYGNLKEFVLSRKCQREDINTFLCQVATALHYLHVNHIVHGDLRAEYVYVVAPNKVQVGRLGRSKSLPMSVYEATSTSCVVEAVIPSDSVRWSAPEVIQENHYTHASDVWAFGIFAWELYSAFAAGQQNRIAALPYYNIPADKILDHMKENGPLDQPSSCPHWVYILMHQCWTYEPTQRPPFIAIIDCLSRREPMLSWIMTLWLNKHEKSEWPVLPVSQPDDAIHVTNSEEHPPREDIEKMCSQGFFTRHKYLYVDNVRQNEPDYAEVYEYDYTNSQLPPPPSSPAFRQSTSNNHSDGVSNDADEYETNQVNSATEMVYEEATYRIIRNEEHTAGSVSSTDSISSRPAEASKVSNVDRRPQNHIDGVACANSSDGDFYDEINVDEPSSDEATGRAKGHATGVESVKDDSEGGHIMYENAGYKDLVANREHYMSMGNNQEEPKMPGYINVLAEETGVPSSHSESGNKGTPVDPYACVDLIYQPSFEVYEDMTIQLLLNDAESLYYREVQRRKYEEKLQESWYENQSSPPEQVLFQEHLNVYANVLTNLDVGFGSSLHLAMKSIGSRLLKVIRRIVVMSILFRTSARRCTQRRVMLMKKTNKRMNGSIKQQPKIIITFSIFKVTNLHRQLNLKFLETNHGNLKSTRKYLVESSSTCYVFAHAFRKLNVIRSHYNERSKYILSCHTPKMKINRYFDKIYTMSRNIVCIQLRQETRVYLMGLDYSSCERANFFFKGKRKKNNLHVKTSALTFHHKLFCISQLSLPLGHLVETTNTLQTNYAKQSRHSSAVLLKEMFCLGGLFSINIFMAPSVSGPYKFRFIQAEEASAGLSTRKGARRSWAKNIGNFRTVKLVYDGCWSGPPNVT</sequence>